<dbReference type="EMBL" id="JAAGNN010000029">
    <property type="protein sequence ID" value="KAF4070489.1"/>
    <property type="molecule type" value="Genomic_DNA"/>
</dbReference>
<accession>A0A7J5ZL18</accession>
<evidence type="ECO:0000313" key="3">
    <source>
        <dbReference type="Proteomes" id="UP000593565"/>
    </source>
</evidence>
<reference evidence="2 3" key="1">
    <citation type="submission" date="2020-02" db="EMBL/GenBank/DDBJ databases">
        <title>A chromosome-scale genome assembly of the black bullhead catfish (Ameiurus melas).</title>
        <authorList>
            <person name="Wen M."/>
            <person name="Zham M."/>
            <person name="Cabau C."/>
            <person name="Klopp C."/>
            <person name="Donnadieu C."/>
            <person name="Roques C."/>
            <person name="Bouchez O."/>
            <person name="Lampietro C."/>
            <person name="Jouanno E."/>
            <person name="Herpin A."/>
            <person name="Louis A."/>
            <person name="Berthelot C."/>
            <person name="Parey E."/>
            <person name="Roest-Crollius H."/>
            <person name="Braasch I."/>
            <person name="Postlethwait J."/>
            <person name="Robinson-Rechavi M."/>
            <person name="Echchiki A."/>
            <person name="Begum T."/>
            <person name="Montfort J."/>
            <person name="Schartl M."/>
            <person name="Bobe J."/>
            <person name="Guiguen Y."/>
        </authorList>
    </citation>
    <scope>NUCLEOTIDE SEQUENCE [LARGE SCALE GENOMIC DNA]</scope>
    <source>
        <strain evidence="2">M_S1</strain>
        <tissue evidence="2">Blood</tissue>
    </source>
</reference>
<dbReference type="Proteomes" id="UP000593565">
    <property type="component" value="Unassembled WGS sequence"/>
</dbReference>
<proteinExistence type="predicted"/>
<evidence type="ECO:0000259" key="1">
    <source>
        <dbReference type="PROSITE" id="PS51144"/>
    </source>
</evidence>
<dbReference type="AlphaFoldDB" id="A0A7J5ZL18"/>
<sequence>MPSDRGLGCRIALRLFCAFHSPINLVKTLIVVAQRLDTPHVLLRAISDGPPTLMDFTPLNMSHFYSHNGGHSTQSCLQTVSWIVFESPSSSPKTR</sequence>
<dbReference type="SUPFAM" id="SSF51069">
    <property type="entry name" value="Carbonic anhydrase"/>
    <property type="match status" value="1"/>
</dbReference>
<dbReference type="InterPro" id="IPR001148">
    <property type="entry name" value="CA_dom"/>
</dbReference>
<keyword evidence="3" id="KW-1185">Reference proteome</keyword>
<gene>
    <name evidence="2" type="ORF">AMELA_G00286110</name>
</gene>
<evidence type="ECO:0000313" key="2">
    <source>
        <dbReference type="EMBL" id="KAF4070489.1"/>
    </source>
</evidence>
<feature type="domain" description="Alpha-carbonic anhydrase" evidence="1">
    <location>
        <begin position="1"/>
        <end position="95"/>
    </location>
</feature>
<organism evidence="2 3">
    <name type="scientific">Ameiurus melas</name>
    <name type="common">Black bullhead</name>
    <name type="synonym">Silurus melas</name>
    <dbReference type="NCBI Taxonomy" id="219545"/>
    <lineage>
        <taxon>Eukaryota</taxon>
        <taxon>Metazoa</taxon>
        <taxon>Chordata</taxon>
        <taxon>Craniata</taxon>
        <taxon>Vertebrata</taxon>
        <taxon>Euteleostomi</taxon>
        <taxon>Actinopterygii</taxon>
        <taxon>Neopterygii</taxon>
        <taxon>Teleostei</taxon>
        <taxon>Ostariophysi</taxon>
        <taxon>Siluriformes</taxon>
        <taxon>Ictaluridae</taxon>
        <taxon>Ameiurus</taxon>
    </lineage>
</organism>
<dbReference type="InterPro" id="IPR036398">
    <property type="entry name" value="CA_dom_sf"/>
</dbReference>
<dbReference type="PROSITE" id="PS51144">
    <property type="entry name" value="ALPHA_CA_2"/>
    <property type="match status" value="1"/>
</dbReference>
<name>A0A7J5ZL18_AMEME</name>
<comment type="caution">
    <text evidence="2">The sequence shown here is derived from an EMBL/GenBank/DDBJ whole genome shotgun (WGS) entry which is preliminary data.</text>
</comment>
<protein>
    <recommendedName>
        <fullName evidence="1">Alpha-carbonic anhydrase domain-containing protein</fullName>
    </recommendedName>
</protein>